<dbReference type="InterPro" id="IPR034732">
    <property type="entry name" value="EPHD"/>
</dbReference>
<dbReference type="Gene3D" id="3.30.40.10">
    <property type="entry name" value="Zinc/RING finger domain, C3HC4 (zinc finger)"/>
    <property type="match status" value="3"/>
</dbReference>
<keyword evidence="14" id="KW-1185">Reference proteome</keyword>
<dbReference type="SMART" id="SM00439">
    <property type="entry name" value="BAH"/>
    <property type="match status" value="1"/>
</dbReference>
<evidence type="ECO:0000256" key="3">
    <source>
        <dbReference type="ARBA" id="ARBA00022833"/>
    </source>
</evidence>
<feature type="compositionally biased region" description="Pro residues" evidence="6">
    <location>
        <begin position="1309"/>
        <end position="1319"/>
    </location>
</feature>
<feature type="compositionally biased region" description="Basic and acidic residues" evidence="6">
    <location>
        <begin position="949"/>
        <end position="978"/>
    </location>
</feature>
<feature type="domain" description="ELM2" evidence="9">
    <location>
        <begin position="402"/>
        <end position="556"/>
    </location>
</feature>
<dbReference type="PROSITE" id="PS51805">
    <property type="entry name" value="EPHD"/>
    <property type="match status" value="1"/>
</dbReference>
<dbReference type="OMA" id="RRTPDCF"/>
<dbReference type="Gene3D" id="2.30.30.490">
    <property type="match status" value="1"/>
</dbReference>
<dbReference type="Pfam" id="PF00628">
    <property type="entry name" value="PHD"/>
    <property type="match status" value="1"/>
</dbReference>
<evidence type="ECO:0000259" key="9">
    <source>
        <dbReference type="PROSITE" id="PS51156"/>
    </source>
</evidence>
<dbReference type="EnsemblFungi" id="MAPG_01144T0">
    <property type="protein sequence ID" value="MAPG_01144T0"/>
    <property type="gene ID" value="MAPG_01144"/>
</dbReference>
<feature type="region of interest" description="Disordered" evidence="6">
    <location>
        <begin position="762"/>
        <end position="860"/>
    </location>
</feature>
<feature type="region of interest" description="Disordered" evidence="6">
    <location>
        <begin position="1257"/>
        <end position="1338"/>
    </location>
</feature>
<dbReference type="SMART" id="SM00249">
    <property type="entry name" value="PHD"/>
    <property type="match status" value="3"/>
</dbReference>
<reference evidence="13" key="4">
    <citation type="journal article" date="2015" name="G3 (Bethesda)">
        <title>Genome sequences of three phytopathogenic species of the Magnaporthaceae family of fungi.</title>
        <authorList>
            <person name="Okagaki L.H."/>
            <person name="Nunes C.C."/>
            <person name="Sailsbery J."/>
            <person name="Clay B."/>
            <person name="Brown D."/>
            <person name="John T."/>
            <person name="Oh Y."/>
            <person name="Young N."/>
            <person name="Fitzgerald M."/>
            <person name="Haas B.J."/>
            <person name="Zeng Q."/>
            <person name="Young S."/>
            <person name="Adiconis X."/>
            <person name="Fan L."/>
            <person name="Levin J.Z."/>
            <person name="Mitchell T.K."/>
            <person name="Okubara P.A."/>
            <person name="Farman M.L."/>
            <person name="Kohn L.M."/>
            <person name="Birren B."/>
            <person name="Ma L.-J."/>
            <person name="Dean R.A."/>
        </authorList>
    </citation>
    <scope>NUCLEOTIDE SEQUENCE</scope>
    <source>
        <strain evidence="13">ATCC 64411 / 73-15</strain>
    </source>
</reference>
<evidence type="ECO:0000259" key="7">
    <source>
        <dbReference type="PROSITE" id="PS50016"/>
    </source>
</evidence>
<feature type="domain" description="PHD-type" evidence="7">
    <location>
        <begin position="259"/>
        <end position="311"/>
    </location>
</feature>
<dbReference type="FunFam" id="1.10.10.60:FF:000377">
    <property type="entry name" value="DNA-binding E3 ubiquitin-protein ligase"/>
    <property type="match status" value="1"/>
</dbReference>
<feature type="region of interest" description="Disordered" evidence="6">
    <location>
        <begin position="630"/>
        <end position="650"/>
    </location>
</feature>
<dbReference type="InterPro" id="IPR043151">
    <property type="entry name" value="BAH_sf"/>
</dbReference>
<dbReference type="FunFam" id="3.30.40.10:FF:000486">
    <property type="entry name" value="PHD finger and BAH domain (Snt2)"/>
    <property type="match status" value="1"/>
</dbReference>
<dbReference type="CDD" id="cd15489">
    <property type="entry name" value="PHD_SF"/>
    <property type="match status" value="1"/>
</dbReference>
<dbReference type="PANTHER" id="PTHR47672:SF1">
    <property type="entry name" value="E3 UBIQUITIN-PROTEIN LIGASE SNT2"/>
    <property type="match status" value="1"/>
</dbReference>
<dbReference type="eggNOG" id="KOG0955">
    <property type="taxonomic scope" value="Eukaryota"/>
</dbReference>
<feature type="compositionally biased region" description="Polar residues" evidence="6">
    <location>
        <begin position="1"/>
        <end position="11"/>
    </location>
</feature>
<evidence type="ECO:0000256" key="5">
    <source>
        <dbReference type="PROSITE-ProRule" id="PRU00146"/>
    </source>
</evidence>
<feature type="compositionally biased region" description="Acidic residues" evidence="6">
    <location>
        <begin position="330"/>
        <end position="346"/>
    </location>
</feature>
<keyword evidence="3" id="KW-0862">Zinc</keyword>
<evidence type="ECO:0000259" key="8">
    <source>
        <dbReference type="PROSITE" id="PS51038"/>
    </source>
</evidence>
<dbReference type="PROSITE" id="PS51293">
    <property type="entry name" value="SANT"/>
    <property type="match status" value="1"/>
</dbReference>
<dbReference type="InterPro" id="IPR013083">
    <property type="entry name" value="Znf_RING/FYVE/PHD"/>
</dbReference>
<dbReference type="InterPro" id="IPR000949">
    <property type="entry name" value="ELM2_dom"/>
</dbReference>
<feature type="compositionally biased region" description="Low complexity" evidence="6">
    <location>
        <begin position="809"/>
        <end position="823"/>
    </location>
</feature>
<dbReference type="OrthoDB" id="336088at2759"/>
<feature type="compositionally biased region" description="Pro residues" evidence="6">
    <location>
        <begin position="1391"/>
        <end position="1416"/>
    </location>
</feature>
<reference evidence="12" key="2">
    <citation type="submission" date="2010-05" db="EMBL/GenBank/DDBJ databases">
        <title>The Genome Sequence of Magnaporthe poae strain ATCC 64411.</title>
        <authorList>
            <consortium name="The Broad Institute Genome Sequencing Platform"/>
            <consortium name="Broad Institute Genome Sequencing Center for Infectious Disease"/>
            <person name="Ma L.-J."/>
            <person name="Dead R."/>
            <person name="Young S."/>
            <person name="Zeng Q."/>
            <person name="Koehrsen M."/>
            <person name="Alvarado L."/>
            <person name="Berlin A."/>
            <person name="Chapman S.B."/>
            <person name="Chen Z."/>
            <person name="Freedman E."/>
            <person name="Gellesch M."/>
            <person name="Goldberg J."/>
            <person name="Griggs A."/>
            <person name="Gujja S."/>
            <person name="Heilman E.R."/>
            <person name="Heiman D."/>
            <person name="Hepburn T."/>
            <person name="Howarth C."/>
            <person name="Jen D."/>
            <person name="Larson L."/>
            <person name="Mehta T."/>
            <person name="Neiman D."/>
            <person name="Pearson M."/>
            <person name="Roberts A."/>
            <person name="Saif S."/>
            <person name="Shea T."/>
            <person name="Shenoy N."/>
            <person name="Sisk P."/>
            <person name="Stolte C."/>
            <person name="Sykes S."/>
            <person name="Walk T."/>
            <person name="White J."/>
            <person name="Yandava C."/>
            <person name="Haas B."/>
            <person name="Nusbaum C."/>
            <person name="Birren B."/>
        </authorList>
    </citation>
    <scope>NUCLEOTIDE SEQUENCE</scope>
    <source>
        <strain evidence="12">ATCC 64411</strain>
    </source>
</reference>
<dbReference type="InterPro" id="IPR017884">
    <property type="entry name" value="SANT_dom"/>
</dbReference>
<dbReference type="FunFam" id="3.30.40.10:FF:000899">
    <property type="entry name" value="PHD finger and BAH domain-containing protein"/>
    <property type="match status" value="1"/>
</dbReference>
<dbReference type="Pfam" id="PF13832">
    <property type="entry name" value="zf-HC5HC2H_2"/>
    <property type="match status" value="1"/>
</dbReference>
<feature type="compositionally biased region" description="Pro residues" evidence="6">
    <location>
        <begin position="1506"/>
        <end position="1517"/>
    </location>
</feature>
<feature type="domain" description="SANT" evidence="10">
    <location>
        <begin position="566"/>
        <end position="611"/>
    </location>
</feature>
<accession>A0A0C4DMX7</accession>
<keyword evidence="4" id="KW-0539">Nucleus</keyword>
<reference evidence="13" key="5">
    <citation type="submission" date="2015-06" db="UniProtKB">
        <authorList>
            <consortium name="EnsemblFungi"/>
        </authorList>
    </citation>
    <scope>IDENTIFICATION</scope>
    <source>
        <strain evidence="13">ATCC 64411</strain>
    </source>
</reference>
<evidence type="ECO:0000256" key="2">
    <source>
        <dbReference type="ARBA" id="ARBA00022771"/>
    </source>
</evidence>
<dbReference type="InterPro" id="IPR029617">
    <property type="entry name" value="Snt2"/>
</dbReference>
<dbReference type="EMBL" id="GL876966">
    <property type="protein sequence ID" value="KLU82065.1"/>
    <property type="molecule type" value="Genomic_DNA"/>
</dbReference>
<evidence type="ECO:0000313" key="14">
    <source>
        <dbReference type="Proteomes" id="UP000011715"/>
    </source>
</evidence>
<feature type="domain" description="BAH" evidence="8">
    <location>
        <begin position="104"/>
        <end position="222"/>
    </location>
</feature>
<dbReference type="VEuPathDB" id="FungiDB:MAPG_01144"/>
<dbReference type="STRING" id="644358.A0A0C4DMX7"/>
<evidence type="ECO:0000313" key="13">
    <source>
        <dbReference type="EnsemblFungi" id="MAPG_01144T0"/>
    </source>
</evidence>
<dbReference type="Gene3D" id="1.10.10.60">
    <property type="entry name" value="Homeodomain-like"/>
    <property type="match status" value="1"/>
</dbReference>
<feature type="domain" description="PHD-type" evidence="11">
    <location>
        <begin position="972"/>
        <end position="1081"/>
    </location>
</feature>
<feature type="domain" description="PHD-type" evidence="7">
    <location>
        <begin position="864"/>
        <end position="914"/>
    </location>
</feature>
<proteinExistence type="predicted"/>
<feature type="compositionally biased region" description="Pro residues" evidence="6">
    <location>
        <begin position="1556"/>
        <end position="1577"/>
    </location>
</feature>
<dbReference type="Proteomes" id="UP000011715">
    <property type="component" value="Unassembled WGS sequence"/>
</dbReference>
<evidence type="ECO:0000259" key="11">
    <source>
        <dbReference type="PROSITE" id="PS51805"/>
    </source>
</evidence>
<organism evidence="13 14">
    <name type="scientific">Magnaporthiopsis poae (strain ATCC 64411 / 73-15)</name>
    <name type="common">Kentucky bluegrass fungus</name>
    <name type="synonym">Magnaporthe poae</name>
    <dbReference type="NCBI Taxonomy" id="644358"/>
    <lineage>
        <taxon>Eukaryota</taxon>
        <taxon>Fungi</taxon>
        <taxon>Dikarya</taxon>
        <taxon>Ascomycota</taxon>
        <taxon>Pezizomycotina</taxon>
        <taxon>Sordariomycetes</taxon>
        <taxon>Sordariomycetidae</taxon>
        <taxon>Magnaporthales</taxon>
        <taxon>Magnaporthaceae</taxon>
        <taxon>Magnaporthiopsis</taxon>
    </lineage>
</organism>
<dbReference type="PROSITE" id="PS51038">
    <property type="entry name" value="BAH"/>
    <property type="match status" value="1"/>
</dbReference>
<name>A0A0C4DMX7_MAGP6</name>
<dbReference type="SMART" id="SM01189">
    <property type="entry name" value="ELM2"/>
    <property type="match status" value="1"/>
</dbReference>
<feature type="compositionally biased region" description="Low complexity" evidence="6">
    <location>
        <begin position="12"/>
        <end position="31"/>
    </location>
</feature>
<evidence type="ECO:0000256" key="6">
    <source>
        <dbReference type="SAM" id="MobiDB-lite"/>
    </source>
</evidence>
<keyword evidence="1" id="KW-0479">Metal-binding</keyword>
<dbReference type="PROSITE" id="PS50016">
    <property type="entry name" value="ZF_PHD_2"/>
    <property type="match status" value="2"/>
</dbReference>
<dbReference type="InterPro" id="IPR001025">
    <property type="entry name" value="BAH_dom"/>
</dbReference>
<dbReference type="Pfam" id="PF01426">
    <property type="entry name" value="BAH"/>
    <property type="match status" value="1"/>
</dbReference>
<feature type="compositionally biased region" description="Polar residues" evidence="6">
    <location>
        <begin position="1586"/>
        <end position="1597"/>
    </location>
</feature>
<feature type="compositionally biased region" description="Pro residues" evidence="6">
    <location>
        <begin position="1453"/>
        <end position="1479"/>
    </location>
</feature>
<dbReference type="InterPro" id="IPR001965">
    <property type="entry name" value="Znf_PHD"/>
</dbReference>
<feature type="compositionally biased region" description="Basic and acidic residues" evidence="6">
    <location>
        <begin position="831"/>
        <end position="850"/>
    </location>
</feature>
<dbReference type="Pfam" id="PF13831">
    <property type="entry name" value="PHD_2"/>
    <property type="match status" value="1"/>
</dbReference>
<reference evidence="14" key="1">
    <citation type="submission" date="2010-05" db="EMBL/GenBank/DDBJ databases">
        <title>The genome sequence of Magnaporthe poae strain ATCC 64411.</title>
        <authorList>
            <person name="Ma L.-J."/>
            <person name="Dead R."/>
            <person name="Young S."/>
            <person name="Zeng Q."/>
            <person name="Koehrsen M."/>
            <person name="Alvarado L."/>
            <person name="Berlin A."/>
            <person name="Chapman S.B."/>
            <person name="Chen Z."/>
            <person name="Freedman E."/>
            <person name="Gellesch M."/>
            <person name="Goldberg J."/>
            <person name="Griggs A."/>
            <person name="Gujja S."/>
            <person name="Heilman E.R."/>
            <person name="Heiman D."/>
            <person name="Hepburn T."/>
            <person name="Howarth C."/>
            <person name="Jen D."/>
            <person name="Larson L."/>
            <person name="Mehta T."/>
            <person name="Neiman D."/>
            <person name="Pearson M."/>
            <person name="Roberts A."/>
            <person name="Saif S."/>
            <person name="Shea T."/>
            <person name="Shenoy N."/>
            <person name="Sisk P."/>
            <person name="Stolte C."/>
            <person name="Sykes S."/>
            <person name="Walk T."/>
            <person name="White J."/>
            <person name="Yandava C."/>
            <person name="Haas B."/>
            <person name="Nusbaum C."/>
            <person name="Birren B."/>
        </authorList>
    </citation>
    <scope>NUCLEOTIDE SEQUENCE [LARGE SCALE GENOMIC DNA]</scope>
    <source>
        <strain evidence="14">ATCC 64411 / 73-15</strain>
    </source>
</reference>
<evidence type="ECO:0000259" key="10">
    <source>
        <dbReference type="PROSITE" id="PS51293"/>
    </source>
</evidence>
<protein>
    <submittedName>
        <fullName evidence="12 13">Uncharacterized protein</fullName>
    </submittedName>
</protein>
<keyword evidence="2 5" id="KW-0863">Zinc-finger</keyword>
<evidence type="ECO:0000313" key="12">
    <source>
        <dbReference type="EMBL" id="KLU82065.1"/>
    </source>
</evidence>
<dbReference type="GO" id="GO:0048189">
    <property type="term" value="C:Lid2 complex"/>
    <property type="evidence" value="ECO:0007669"/>
    <property type="project" value="TreeGrafter"/>
</dbReference>
<feature type="compositionally biased region" description="Low complexity" evidence="6">
    <location>
        <begin position="44"/>
        <end position="57"/>
    </location>
</feature>
<dbReference type="EMBL" id="ADBL01000269">
    <property type="status" value="NOT_ANNOTATED_CDS"/>
    <property type="molecule type" value="Genomic_DNA"/>
</dbReference>
<feature type="region of interest" description="Disordered" evidence="6">
    <location>
        <begin position="939"/>
        <end position="989"/>
    </location>
</feature>
<gene>
    <name evidence="12" type="ORF">MAPG_01144</name>
</gene>
<dbReference type="FunFam" id="2.30.30.490:FF:000018">
    <property type="entry name" value="Lid2 complex component snt2"/>
    <property type="match status" value="1"/>
</dbReference>
<dbReference type="PROSITE" id="PS51156">
    <property type="entry name" value="ELM2"/>
    <property type="match status" value="1"/>
</dbReference>
<reference evidence="12" key="3">
    <citation type="submission" date="2011-03" db="EMBL/GenBank/DDBJ databases">
        <title>Annotation of Magnaporthe poae ATCC 64411.</title>
        <authorList>
            <person name="Ma L.-J."/>
            <person name="Dead R."/>
            <person name="Young S.K."/>
            <person name="Zeng Q."/>
            <person name="Gargeya S."/>
            <person name="Fitzgerald M."/>
            <person name="Haas B."/>
            <person name="Abouelleil A."/>
            <person name="Alvarado L."/>
            <person name="Arachchi H.M."/>
            <person name="Berlin A."/>
            <person name="Brown A."/>
            <person name="Chapman S.B."/>
            <person name="Chen Z."/>
            <person name="Dunbar C."/>
            <person name="Freedman E."/>
            <person name="Gearin G."/>
            <person name="Gellesch M."/>
            <person name="Goldberg J."/>
            <person name="Griggs A."/>
            <person name="Gujja S."/>
            <person name="Heiman D."/>
            <person name="Howarth C."/>
            <person name="Larson L."/>
            <person name="Lui A."/>
            <person name="MacDonald P.J.P."/>
            <person name="Mehta T."/>
            <person name="Montmayeur A."/>
            <person name="Murphy C."/>
            <person name="Neiman D."/>
            <person name="Pearson M."/>
            <person name="Priest M."/>
            <person name="Roberts A."/>
            <person name="Saif S."/>
            <person name="Shea T."/>
            <person name="Shenoy N."/>
            <person name="Sisk P."/>
            <person name="Stolte C."/>
            <person name="Sykes S."/>
            <person name="Yandava C."/>
            <person name="Wortman J."/>
            <person name="Nusbaum C."/>
            <person name="Birren B."/>
        </authorList>
    </citation>
    <scope>NUCLEOTIDE SEQUENCE</scope>
    <source>
        <strain evidence="12">ATCC 64411</strain>
    </source>
</reference>
<dbReference type="GO" id="GO:0036205">
    <property type="term" value="P:histone catabolic process"/>
    <property type="evidence" value="ECO:0007669"/>
    <property type="project" value="TreeGrafter"/>
</dbReference>
<dbReference type="InterPro" id="IPR009057">
    <property type="entry name" value="Homeodomain-like_sf"/>
</dbReference>
<dbReference type="GO" id="GO:0008270">
    <property type="term" value="F:zinc ion binding"/>
    <property type="evidence" value="ECO:0007669"/>
    <property type="project" value="UniProtKB-KW"/>
</dbReference>
<evidence type="ECO:0000256" key="1">
    <source>
        <dbReference type="ARBA" id="ARBA00022723"/>
    </source>
</evidence>
<dbReference type="GO" id="GO:0004842">
    <property type="term" value="F:ubiquitin-protein transferase activity"/>
    <property type="evidence" value="ECO:0007669"/>
    <property type="project" value="TreeGrafter"/>
</dbReference>
<feature type="compositionally biased region" description="Low complexity" evidence="6">
    <location>
        <begin position="772"/>
        <end position="792"/>
    </location>
</feature>
<dbReference type="CDD" id="cd15497">
    <property type="entry name" value="PHD1_Snt2p_like"/>
    <property type="match status" value="1"/>
</dbReference>
<sequence length="1597" mass="175649">MSLTLNGARDQSSNAHLSASAAAAPASAQSSTKKRKAASQAVQSSHPAAADSPSAAAVGKKSGNASNAPSSAVAHKGYATTNLLTFEACRNTPKNGKMIADDGTELEVNDHVYLVCEPPGEPYYLARIMEFLHVKNDPTQPVDALRVNWYYRPKDIARKVNDTRAVFATMHSDVSPLTSLRGKCVIRHKAEIPKLDDYRKNPDCFWFEKLYDRYIQKNYEVIPTFQIINVPEKVKKVLDDRWKYILVEQGRGKELTSAVKLCKRCSGYCASNDSVDCAVCQNTYHMNCVRPPLLKKPSRGFAWSCAACSRAQERKLEARNTPNVGLDSNAEPDDEELYDEEEDDLAAGDTGRTSPAEGDDEPHAPVSAEQMYHASLWPYRYLGIHCKVEDVLDYDDRIYPRAATRIGPRHQAVVPDWPGRPVEYVKATEVEVKKSGRRDGRLSKEAQAALEAEKVAKSKRPKWVQDEPAGYVARGEDYDNDDPRNTAQLLWKPMDTEAGGLPENAIEIYMSRARQMNGTTLRLPSESTNLLDVARDVLFAHDYDFKEALIELPLLDKEVFREPELTPAEVKKFEEGIAKFGSELHSVKKHVKTVSPGDIVRFYYTWKKTKRGKEIWGNYSGRKSKKEVKEAKKTEAASQSKLQDDVADDHDDSAFDAEKAREKKRHFICKFCNTKHSRQWRRAPNASGALVSESGGKGAGKDKGNQYVIALCRRCAELWRRYAIQWEDVDQLVSKVAQAGGRAWKKKIDEELLKEIVAAEQRSKHTSYNSGTETPPASTAAASKQASPAAQEPPKKKLKIVPAEKEVEQTGSESGSTSGAVAAPHPRKKDKTAEKEKDKEKAAEKEKDKPTPAPPVPEIPKARTLPCAVCQKMEPLGDQHLSCTQCRMAVHRNCYGVIDNRNPGKWVCDMCANDRSPHVSIHYKCVLCPVEHTEHDFVGPPKVSHKKRNDKDRERERVERENAIKAAEYHQKRQEELNRPANPREPLKRTADNNWVHVTCAVWTPEVKFGNAKALAPSEGIPSIPRSRYTEVCKACKKTGGACVSCSHCRAPVHVQCAHQNGFMLGFDITPVKGSRRDQHNIVTINGENGVMSATIWCKEHFPQKSIVHQMSDVVDETGMNALQLYVQNFKRADLTLTGCARKANLISNAARMSNPSPATATATAAPNRRASTTTMTSLSVSTHMHSVTNGDGAQETGGLLTPGGKVCITCGVDVSPRWYPIDKSQERELTNGHHGNLGEEAQKFVEQRNFQCHKCKKLDKQPRSHAQAQAQARMASEQPAARNHAHTIVPPMATGPVAAPVGLERGAPPGPPPPPGHPEPVDSLPRATPPLTSPLGPGLERLPAYSWSTPLQLHSEFDYSDIKSRDIRPAFEHYAILARHISRSQNSPAGQPPGPGPVAPPSAHPYQPPQPPAPAPSSYSEWRRTTHHPSPIQQPMNGGPSHPGISPASSSPIPPLMPPTLRPPPLSSMSHPPPPPPQHASLMNGHMAQPHAMVNGVPPSRRLSGPPPPPPPPAGPGPYMQSYHHPPHPPQHITNGMAPPRMEHSFAQVLNPQRAPYPPHGSPPASSQPPPPPPSRPEGRLATGASASPSLRNLLS</sequence>
<dbReference type="InterPro" id="IPR019787">
    <property type="entry name" value="Znf_PHD-finger"/>
</dbReference>
<feature type="region of interest" description="Disordered" evidence="6">
    <location>
        <begin position="319"/>
        <end position="364"/>
    </location>
</feature>
<evidence type="ECO:0000256" key="4">
    <source>
        <dbReference type="ARBA" id="ARBA00023242"/>
    </source>
</evidence>
<feature type="region of interest" description="Disordered" evidence="6">
    <location>
        <begin position="1385"/>
        <end position="1597"/>
    </location>
</feature>
<dbReference type="PANTHER" id="PTHR47672">
    <property type="entry name" value="E3 UBIQUITIN-PROTEIN LIGASE SNT2"/>
    <property type="match status" value="1"/>
</dbReference>
<dbReference type="SUPFAM" id="SSF46689">
    <property type="entry name" value="Homeodomain-like"/>
    <property type="match status" value="1"/>
</dbReference>
<dbReference type="InterPro" id="IPR011011">
    <property type="entry name" value="Znf_FYVE_PHD"/>
</dbReference>
<dbReference type="GO" id="GO:0003682">
    <property type="term" value="F:chromatin binding"/>
    <property type="evidence" value="ECO:0007669"/>
    <property type="project" value="InterPro"/>
</dbReference>
<feature type="compositionally biased region" description="Low complexity" evidence="6">
    <location>
        <begin position="1441"/>
        <end position="1452"/>
    </location>
</feature>
<feature type="region of interest" description="Disordered" evidence="6">
    <location>
        <begin position="1"/>
        <end position="72"/>
    </location>
</feature>
<dbReference type="SUPFAM" id="SSF57903">
    <property type="entry name" value="FYVE/PHD zinc finger"/>
    <property type="match status" value="2"/>
</dbReference>